<name>A0ABR8RPB0_9CELL</name>
<keyword evidence="1" id="KW-0472">Membrane</keyword>
<proteinExistence type="predicted"/>
<gene>
    <name evidence="2" type="ORF">H9652_04160</name>
</gene>
<comment type="caution">
    <text evidence="2">The sequence shown here is derived from an EMBL/GenBank/DDBJ whole genome shotgun (WGS) entry which is preliminary data.</text>
</comment>
<organism evidence="2 3">
    <name type="scientific">Oerskovia rustica</name>
    <dbReference type="NCBI Taxonomy" id="2762237"/>
    <lineage>
        <taxon>Bacteria</taxon>
        <taxon>Bacillati</taxon>
        <taxon>Actinomycetota</taxon>
        <taxon>Actinomycetes</taxon>
        <taxon>Micrococcales</taxon>
        <taxon>Cellulomonadaceae</taxon>
        <taxon>Oerskovia</taxon>
    </lineage>
</organism>
<dbReference type="Proteomes" id="UP000641803">
    <property type="component" value="Unassembled WGS sequence"/>
</dbReference>
<keyword evidence="3" id="KW-1185">Reference proteome</keyword>
<reference evidence="2 3" key="1">
    <citation type="submission" date="2020-08" db="EMBL/GenBank/DDBJ databases">
        <title>A Genomic Blueprint of the Chicken Gut Microbiome.</title>
        <authorList>
            <person name="Gilroy R."/>
            <person name="Ravi A."/>
            <person name="Getino M."/>
            <person name="Pursley I."/>
            <person name="Horton D.L."/>
            <person name="Alikhan N.-F."/>
            <person name="Baker D."/>
            <person name="Gharbi K."/>
            <person name="Hall N."/>
            <person name="Watson M."/>
            <person name="Adriaenssens E.M."/>
            <person name="Foster-Nyarko E."/>
            <person name="Jarju S."/>
            <person name="Secka A."/>
            <person name="Antonio M."/>
            <person name="Oren A."/>
            <person name="Chaudhuri R."/>
            <person name="La Ragione R.M."/>
            <person name="Hildebrand F."/>
            <person name="Pallen M.J."/>
        </authorList>
    </citation>
    <scope>NUCLEOTIDE SEQUENCE [LARGE SCALE GENOMIC DNA]</scope>
    <source>
        <strain evidence="2 3">Sa4CUA1</strain>
    </source>
</reference>
<keyword evidence="1" id="KW-0812">Transmembrane</keyword>
<evidence type="ECO:0000313" key="3">
    <source>
        <dbReference type="Proteomes" id="UP000641803"/>
    </source>
</evidence>
<dbReference type="RefSeq" id="WP_191795010.1">
    <property type="nucleotide sequence ID" value="NZ_JACSQQ010000005.1"/>
</dbReference>
<evidence type="ECO:0000256" key="1">
    <source>
        <dbReference type="SAM" id="Phobius"/>
    </source>
</evidence>
<accession>A0ABR8RPB0</accession>
<dbReference type="EMBL" id="JACSQQ010000005">
    <property type="protein sequence ID" value="MBD7949603.1"/>
    <property type="molecule type" value="Genomic_DNA"/>
</dbReference>
<keyword evidence="1" id="KW-1133">Transmembrane helix</keyword>
<feature type="transmembrane region" description="Helical" evidence="1">
    <location>
        <begin position="57"/>
        <end position="75"/>
    </location>
</feature>
<evidence type="ECO:0000313" key="2">
    <source>
        <dbReference type="EMBL" id="MBD7949603.1"/>
    </source>
</evidence>
<sequence>MGALIGLAGCFLLHVVLEKPPYSGKAVFVGIVLIVGGAELAVFNAPFLDEQEAGGKALAAMLAPVALVLAAAFSGRGSGKGRGMF</sequence>
<protein>
    <submittedName>
        <fullName evidence="2">Uncharacterized protein</fullName>
    </submittedName>
</protein>
<feature type="transmembrane region" description="Helical" evidence="1">
    <location>
        <begin position="27"/>
        <end position="45"/>
    </location>
</feature>